<gene>
    <name evidence="9" type="ORF">F1B92_05035</name>
</gene>
<reference evidence="9 10" key="2">
    <citation type="submission" date="2020-03" db="EMBL/GenBank/DDBJ databases">
        <title>Campylobacter portucalensis sp. nov., a new species of Campylobacter isolated from the reproductive tract of bulls.</title>
        <authorList>
            <person name="Silva M.F."/>
            <person name="Pereira G."/>
            <person name="Carneiro C."/>
            <person name="Hemphill A."/>
            <person name="Mateus L."/>
            <person name="Lopes-Da-Costa L."/>
            <person name="Silva E."/>
        </authorList>
    </citation>
    <scope>NUCLEOTIDE SEQUENCE [LARGE SCALE GENOMIC DNA]</scope>
    <source>
        <strain evidence="9 10">FMV-PI01</strain>
    </source>
</reference>
<feature type="chain" id="PRO_5026708251" evidence="8">
    <location>
        <begin position="23"/>
        <end position="433"/>
    </location>
</feature>
<dbReference type="AlphaFoldDB" id="A0A6L5WI01"/>
<feature type="signal peptide" evidence="8">
    <location>
        <begin position="1"/>
        <end position="22"/>
    </location>
</feature>
<dbReference type="GO" id="GO:0015483">
    <property type="term" value="F:long-chain fatty acid transporting porin activity"/>
    <property type="evidence" value="ECO:0007669"/>
    <property type="project" value="TreeGrafter"/>
</dbReference>
<accession>A0A6L5WI01</accession>
<comment type="subcellular location">
    <subcellularLocation>
        <location evidence="1">Cell outer membrane</location>
        <topology evidence="1">Multi-pass membrane protein</topology>
    </subcellularLocation>
</comment>
<keyword evidence="6" id="KW-0472">Membrane</keyword>
<dbReference type="EMBL" id="VWSJ01000016">
    <property type="protein sequence ID" value="MSN96536.1"/>
    <property type="molecule type" value="Genomic_DNA"/>
</dbReference>
<dbReference type="Pfam" id="PF03349">
    <property type="entry name" value="Toluene_X"/>
    <property type="match status" value="1"/>
</dbReference>
<proteinExistence type="inferred from homology"/>
<dbReference type="InterPro" id="IPR005017">
    <property type="entry name" value="OMPP1/FadL/TodX"/>
</dbReference>
<evidence type="ECO:0000256" key="1">
    <source>
        <dbReference type="ARBA" id="ARBA00004571"/>
    </source>
</evidence>
<dbReference type="SUPFAM" id="SSF56935">
    <property type="entry name" value="Porins"/>
    <property type="match status" value="1"/>
</dbReference>
<evidence type="ECO:0000256" key="7">
    <source>
        <dbReference type="ARBA" id="ARBA00023237"/>
    </source>
</evidence>
<protein>
    <submittedName>
        <fullName evidence="9">Porin</fullName>
    </submittedName>
</protein>
<evidence type="ECO:0000256" key="4">
    <source>
        <dbReference type="ARBA" id="ARBA00022692"/>
    </source>
</evidence>
<evidence type="ECO:0000256" key="8">
    <source>
        <dbReference type="SAM" id="SignalP"/>
    </source>
</evidence>
<evidence type="ECO:0000256" key="3">
    <source>
        <dbReference type="ARBA" id="ARBA00022452"/>
    </source>
</evidence>
<dbReference type="PANTHER" id="PTHR35093:SF8">
    <property type="entry name" value="OUTER MEMBRANE PROTEIN NMB0088-RELATED"/>
    <property type="match status" value="1"/>
</dbReference>
<dbReference type="Proteomes" id="UP000476338">
    <property type="component" value="Unassembled WGS sequence"/>
</dbReference>
<sequence>MKKNFYLYCGLVTIFLSQNLSAAGYKIPELSSDSMALAGSNIAKSFGSDASYYNPANISFLENKHFIEGNAMFVYLGKTKFTNYSKQPGTKDSTSENFFSLAPTIYYISPEIFDNFRLGFSSNVPVGLSIKWNEPYPASTSKKFDLKVFELSSNIAYKISENFSIAAGIRGVYTTGNVVSEVKLSPEIMKMINPSQNASQTSQGYHMERDLKGNSIDVGYNLAATYKPLSNLSLSATYRSKIDLTVTGNAQIKENGTSKDYKASVTIPLPASLNLGLAYELHDFTFLFDYERTYWSSLKSLDFNYKENFSHPLTINFADKPVPKNAKNSNTYRFGLAWQYSQKLRLMAGFGIDEKMLDKDKIGFEMPDAKAYIYSFGANYAIDENMNIGFGYLYQDKKDRVVNKQAKLYPGTVDGKFKNTDAQLTSISFSYKF</sequence>
<keyword evidence="7" id="KW-0998">Cell outer membrane</keyword>
<reference evidence="9 10" key="1">
    <citation type="submission" date="2019-09" db="EMBL/GenBank/DDBJ databases">
        <authorList>
            <person name="Silva M."/>
            <person name="Pereira G."/>
            <person name="Lopes-Da-Costa L."/>
            <person name="Silva E."/>
        </authorList>
    </citation>
    <scope>NUCLEOTIDE SEQUENCE [LARGE SCALE GENOMIC DNA]</scope>
    <source>
        <strain evidence="9 10">FMV-PI01</strain>
    </source>
</reference>
<keyword evidence="4" id="KW-0812">Transmembrane</keyword>
<dbReference type="RefSeq" id="WP_154570805.1">
    <property type="nucleotide sequence ID" value="NZ_VWSJ01000016.1"/>
</dbReference>
<evidence type="ECO:0000256" key="6">
    <source>
        <dbReference type="ARBA" id="ARBA00023136"/>
    </source>
</evidence>
<keyword evidence="5 8" id="KW-0732">Signal</keyword>
<dbReference type="PANTHER" id="PTHR35093">
    <property type="entry name" value="OUTER MEMBRANE PROTEIN NMB0088-RELATED"/>
    <property type="match status" value="1"/>
</dbReference>
<name>A0A6L5WI01_9BACT</name>
<keyword evidence="3" id="KW-1134">Transmembrane beta strand</keyword>
<evidence type="ECO:0000313" key="9">
    <source>
        <dbReference type="EMBL" id="MSN96536.1"/>
    </source>
</evidence>
<dbReference type="Gene3D" id="2.40.160.60">
    <property type="entry name" value="Outer membrane protein transport protein (OMPP1/FadL/TodX)"/>
    <property type="match status" value="1"/>
</dbReference>
<comment type="similarity">
    <text evidence="2">Belongs to the OmpP1/FadL family.</text>
</comment>
<keyword evidence="10" id="KW-1185">Reference proteome</keyword>
<evidence type="ECO:0000313" key="10">
    <source>
        <dbReference type="Proteomes" id="UP000476338"/>
    </source>
</evidence>
<comment type="caution">
    <text evidence="9">The sequence shown here is derived from an EMBL/GenBank/DDBJ whole genome shotgun (WGS) entry which is preliminary data.</text>
</comment>
<organism evidence="9 10">
    <name type="scientific">Campylobacter portucalensis</name>
    <dbReference type="NCBI Taxonomy" id="2608384"/>
    <lineage>
        <taxon>Bacteria</taxon>
        <taxon>Pseudomonadati</taxon>
        <taxon>Campylobacterota</taxon>
        <taxon>Epsilonproteobacteria</taxon>
        <taxon>Campylobacterales</taxon>
        <taxon>Campylobacteraceae</taxon>
        <taxon>Campylobacter</taxon>
    </lineage>
</organism>
<dbReference type="GO" id="GO:0009279">
    <property type="term" value="C:cell outer membrane"/>
    <property type="evidence" value="ECO:0007669"/>
    <property type="project" value="UniProtKB-SubCell"/>
</dbReference>
<evidence type="ECO:0000256" key="2">
    <source>
        <dbReference type="ARBA" id="ARBA00008163"/>
    </source>
</evidence>
<evidence type="ECO:0000256" key="5">
    <source>
        <dbReference type="ARBA" id="ARBA00022729"/>
    </source>
</evidence>